<dbReference type="EMBL" id="BAAALX010000009">
    <property type="protein sequence ID" value="GAA1516379.1"/>
    <property type="molecule type" value="Genomic_DNA"/>
</dbReference>
<keyword evidence="3" id="KW-1185">Reference proteome</keyword>
<evidence type="ECO:0000313" key="3">
    <source>
        <dbReference type="Proteomes" id="UP001500177"/>
    </source>
</evidence>
<dbReference type="Proteomes" id="UP001500177">
    <property type="component" value="Unassembled WGS sequence"/>
</dbReference>
<proteinExistence type="predicted"/>
<name>A0ABP4L4P1_9MICO</name>
<evidence type="ECO:0000313" key="2">
    <source>
        <dbReference type="EMBL" id="GAA1516379.1"/>
    </source>
</evidence>
<dbReference type="SUPFAM" id="SSF48179">
    <property type="entry name" value="6-phosphogluconate dehydrogenase C-terminal domain-like"/>
    <property type="match status" value="1"/>
</dbReference>
<organism evidence="2 3">
    <name type="scientific">Brevibacterium permense</name>
    <dbReference type="NCBI Taxonomy" id="234834"/>
    <lineage>
        <taxon>Bacteria</taxon>
        <taxon>Bacillati</taxon>
        <taxon>Actinomycetota</taxon>
        <taxon>Actinomycetes</taxon>
        <taxon>Micrococcales</taxon>
        <taxon>Brevibacteriaceae</taxon>
        <taxon>Brevibacterium</taxon>
    </lineage>
</organism>
<comment type="caution">
    <text evidence="2">The sequence shown here is derived from an EMBL/GenBank/DDBJ whole genome shotgun (WGS) entry which is preliminary data.</text>
</comment>
<dbReference type="RefSeq" id="WP_173151876.1">
    <property type="nucleotide sequence ID" value="NZ_BAAALX010000009.1"/>
</dbReference>
<feature type="region of interest" description="Disordered" evidence="1">
    <location>
        <begin position="1"/>
        <end position="36"/>
    </location>
</feature>
<gene>
    <name evidence="2" type="ORF">GCM10009690_19300</name>
</gene>
<protein>
    <submittedName>
        <fullName evidence="2">Uncharacterized protein</fullName>
    </submittedName>
</protein>
<evidence type="ECO:0000256" key="1">
    <source>
        <dbReference type="SAM" id="MobiDB-lite"/>
    </source>
</evidence>
<sequence>MGEENHTPAEAADSSKSGPENRDRPDETLRDPLVTEESGKALLPGKGMACVQGFHAIAVGAVEPGWGIDRGALAGIWRAGVSSGPSVIAWVRTPECAPSVPGPSIRCGRGIASKSESDRAASVTGHLTEWAASVQADPVSPADCGGPTGGLSIC</sequence>
<feature type="compositionally biased region" description="Basic and acidic residues" evidence="1">
    <location>
        <begin position="19"/>
        <end position="30"/>
    </location>
</feature>
<dbReference type="InterPro" id="IPR013328">
    <property type="entry name" value="6PGD_dom2"/>
</dbReference>
<reference evidence="3" key="1">
    <citation type="journal article" date="2019" name="Int. J. Syst. Evol. Microbiol.">
        <title>The Global Catalogue of Microorganisms (GCM) 10K type strain sequencing project: providing services to taxonomists for standard genome sequencing and annotation.</title>
        <authorList>
            <consortium name="The Broad Institute Genomics Platform"/>
            <consortium name="The Broad Institute Genome Sequencing Center for Infectious Disease"/>
            <person name="Wu L."/>
            <person name="Ma J."/>
        </authorList>
    </citation>
    <scope>NUCLEOTIDE SEQUENCE [LARGE SCALE GENOMIC DNA]</scope>
    <source>
        <strain evidence="3">JCM 13318</strain>
    </source>
</reference>
<dbReference type="Gene3D" id="1.10.1040.10">
    <property type="entry name" value="N-(1-d-carboxylethyl)-l-norvaline Dehydrogenase, domain 2"/>
    <property type="match status" value="1"/>
</dbReference>
<dbReference type="InterPro" id="IPR008927">
    <property type="entry name" value="6-PGluconate_DH-like_C_sf"/>
</dbReference>
<accession>A0ABP4L4P1</accession>